<evidence type="ECO:0000256" key="10">
    <source>
        <dbReference type="ARBA" id="ARBA00023004"/>
    </source>
</evidence>
<evidence type="ECO:0008006" key="18">
    <source>
        <dbReference type="Google" id="ProtNLM"/>
    </source>
</evidence>
<evidence type="ECO:0000256" key="6">
    <source>
        <dbReference type="ARBA" id="ARBA00022692"/>
    </source>
</evidence>
<dbReference type="InterPro" id="IPR036396">
    <property type="entry name" value="Cyt_P450_sf"/>
</dbReference>
<dbReference type="GO" id="GO:0020037">
    <property type="term" value="F:heme binding"/>
    <property type="evidence" value="ECO:0007669"/>
    <property type="project" value="InterPro"/>
</dbReference>
<keyword evidence="11 15" id="KW-0503">Monooxygenase</keyword>
<comment type="similarity">
    <text evidence="4 15">Belongs to the cytochrome P450 family.</text>
</comment>
<dbReference type="PANTHER" id="PTHR46300:SF2">
    <property type="entry name" value="CYTOCHROME P450 MONOOXYGENASE ALNH-RELATED"/>
    <property type="match status" value="1"/>
</dbReference>
<evidence type="ECO:0000256" key="3">
    <source>
        <dbReference type="ARBA" id="ARBA00005179"/>
    </source>
</evidence>
<dbReference type="PANTHER" id="PTHR46300">
    <property type="entry name" value="P450, PUTATIVE (EUROFUNG)-RELATED-RELATED"/>
    <property type="match status" value="1"/>
</dbReference>
<evidence type="ECO:0000256" key="9">
    <source>
        <dbReference type="ARBA" id="ARBA00023002"/>
    </source>
</evidence>
<evidence type="ECO:0000256" key="13">
    <source>
        <dbReference type="ARBA" id="ARBA00023180"/>
    </source>
</evidence>
<gene>
    <name evidence="16" type="ORF">D9757_009758</name>
</gene>
<evidence type="ECO:0000256" key="5">
    <source>
        <dbReference type="ARBA" id="ARBA00022617"/>
    </source>
</evidence>
<keyword evidence="10 14" id="KW-0408">Iron</keyword>
<evidence type="ECO:0000256" key="1">
    <source>
        <dbReference type="ARBA" id="ARBA00001971"/>
    </source>
</evidence>
<proteinExistence type="inferred from homology"/>
<dbReference type="Pfam" id="PF00067">
    <property type="entry name" value="p450"/>
    <property type="match status" value="1"/>
</dbReference>
<comment type="subcellular location">
    <subcellularLocation>
        <location evidence="2">Membrane</location>
        <topology evidence="2">Single-pass membrane protein</topology>
    </subcellularLocation>
</comment>
<reference evidence="16 17" key="1">
    <citation type="journal article" date="2020" name="ISME J.">
        <title>Uncovering the hidden diversity of litter-decomposition mechanisms in mushroom-forming fungi.</title>
        <authorList>
            <person name="Floudas D."/>
            <person name="Bentzer J."/>
            <person name="Ahren D."/>
            <person name="Johansson T."/>
            <person name="Persson P."/>
            <person name="Tunlid A."/>
        </authorList>
    </citation>
    <scope>NUCLEOTIDE SEQUENCE [LARGE SCALE GENOMIC DNA]</scope>
    <source>
        <strain evidence="16 17">CBS 406.79</strain>
    </source>
</reference>
<dbReference type="GO" id="GO:0016020">
    <property type="term" value="C:membrane"/>
    <property type="evidence" value="ECO:0007669"/>
    <property type="project" value="UniProtKB-SubCell"/>
</dbReference>
<evidence type="ECO:0000256" key="11">
    <source>
        <dbReference type="ARBA" id="ARBA00023033"/>
    </source>
</evidence>
<dbReference type="Proteomes" id="UP000518752">
    <property type="component" value="Unassembled WGS sequence"/>
</dbReference>
<evidence type="ECO:0000313" key="16">
    <source>
        <dbReference type="EMBL" id="KAF5373394.1"/>
    </source>
</evidence>
<dbReference type="CDD" id="cd11065">
    <property type="entry name" value="CYP64-like"/>
    <property type="match status" value="1"/>
</dbReference>
<dbReference type="Gene3D" id="1.10.630.10">
    <property type="entry name" value="Cytochrome P450"/>
    <property type="match status" value="1"/>
</dbReference>
<dbReference type="SUPFAM" id="SSF48264">
    <property type="entry name" value="Cytochrome P450"/>
    <property type="match status" value="1"/>
</dbReference>
<evidence type="ECO:0000256" key="15">
    <source>
        <dbReference type="RuleBase" id="RU000461"/>
    </source>
</evidence>
<evidence type="ECO:0000313" key="17">
    <source>
        <dbReference type="Proteomes" id="UP000518752"/>
    </source>
</evidence>
<dbReference type="InterPro" id="IPR001128">
    <property type="entry name" value="Cyt_P450"/>
</dbReference>
<organism evidence="16 17">
    <name type="scientific">Collybiopsis confluens</name>
    <dbReference type="NCBI Taxonomy" id="2823264"/>
    <lineage>
        <taxon>Eukaryota</taxon>
        <taxon>Fungi</taxon>
        <taxon>Dikarya</taxon>
        <taxon>Basidiomycota</taxon>
        <taxon>Agaricomycotina</taxon>
        <taxon>Agaricomycetes</taxon>
        <taxon>Agaricomycetidae</taxon>
        <taxon>Agaricales</taxon>
        <taxon>Marasmiineae</taxon>
        <taxon>Omphalotaceae</taxon>
        <taxon>Collybiopsis</taxon>
    </lineage>
</organism>
<dbReference type="GO" id="GO:0016705">
    <property type="term" value="F:oxidoreductase activity, acting on paired donors, with incorporation or reduction of molecular oxygen"/>
    <property type="evidence" value="ECO:0007669"/>
    <property type="project" value="InterPro"/>
</dbReference>
<dbReference type="GO" id="GO:0004497">
    <property type="term" value="F:monooxygenase activity"/>
    <property type="evidence" value="ECO:0007669"/>
    <property type="project" value="UniProtKB-KW"/>
</dbReference>
<keyword evidence="12" id="KW-0472">Membrane</keyword>
<protein>
    <recommendedName>
        <fullName evidence="18">Cytochrome P450</fullName>
    </recommendedName>
</protein>
<evidence type="ECO:0000256" key="2">
    <source>
        <dbReference type="ARBA" id="ARBA00004167"/>
    </source>
</evidence>
<dbReference type="GO" id="GO:0005506">
    <property type="term" value="F:iron ion binding"/>
    <property type="evidence" value="ECO:0007669"/>
    <property type="project" value="InterPro"/>
</dbReference>
<keyword evidence="17" id="KW-1185">Reference proteome</keyword>
<feature type="binding site" description="axial binding residue" evidence="14">
    <location>
        <position position="441"/>
    </location>
    <ligand>
        <name>heme</name>
        <dbReference type="ChEBI" id="CHEBI:30413"/>
    </ligand>
    <ligandPart>
        <name>Fe</name>
        <dbReference type="ChEBI" id="CHEBI:18248"/>
    </ligandPart>
</feature>
<dbReference type="PROSITE" id="PS00086">
    <property type="entry name" value="CYTOCHROME_P450"/>
    <property type="match status" value="1"/>
</dbReference>
<accession>A0A8H5GYM2</accession>
<comment type="cofactor">
    <cofactor evidence="1 14">
        <name>heme</name>
        <dbReference type="ChEBI" id="CHEBI:30413"/>
    </cofactor>
</comment>
<keyword evidence="5 14" id="KW-0349">Heme</keyword>
<evidence type="ECO:0000256" key="7">
    <source>
        <dbReference type="ARBA" id="ARBA00022723"/>
    </source>
</evidence>
<name>A0A8H5GYM2_9AGAR</name>
<evidence type="ECO:0000256" key="8">
    <source>
        <dbReference type="ARBA" id="ARBA00022989"/>
    </source>
</evidence>
<keyword evidence="9 15" id="KW-0560">Oxidoreductase</keyword>
<evidence type="ECO:0000256" key="12">
    <source>
        <dbReference type="ARBA" id="ARBA00023136"/>
    </source>
</evidence>
<dbReference type="InterPro" id="IPR050364">
    <property type="entry name" value="Cytochrome_P450_fung"/>
</dbReference>
<dbReference type="AlphaFoldDB" id="A0A8H5GYM2"/>
<keyword evidence="8" id="KW-1133">Transmembrane helix</keyword>
<evidence type="ECO:0000256" key="4">
    <source>
        <dbReference type="ARBA" id="ARBA00010617"/>
    </source>
</evidence>
<keyword evidence="7 14" id="KW-0479">Metal-binding</keyword>
<keyword evidence="6" id="KW-0812">Transmembrane</keyword>
<dbReference type="InterPro" id="IPR002401">
    <property type="entry name" value="Cyt_P450_E_grp-I"/>
</dbReference>
<evidence type="ECO:0000256" key="14">
    <source>
        <dbReference type="PIRSR" id="PIRSR602401-1"/>
    </source>
</evidence>
<dbReference type="EMBL" id="JAACJN010000106">
    <property type="protein sequence ID" value="KAF5373394.1"/>
    <property type="molecule type" value="Genomic_DNA"/>
</dbReference>
<keyword evidence="13" id="KW-0325">Glycoprotein</keyword>
<dbReference type="InterPro" id="IPR017972">
    <property type="entry name" value="Cyt_P450_CS"/>
</dbReference>
<comment type="caution">
    <text evidence="16">The sequence shown here is derived from an EMBL/GenBank/DDBJ whole genome shotgun (WGS) entry which is preliminary data.</text>
</comment>
<comment type="pathway">
    <text evidence="3">Secondary metabolite biosynthesis.</text>
</comment>
<dbReference type="PRINTS" id="PR00463">
    <property type="entry name" value="EP450I"/>
</dbReference>
<dbReference type="PRINTS" id="PR00385">
    <property type="entry name" value="P450"/>
</dbReference>
<sequence length="542" mass="61431">MDKVALGVILSALIAFALSKTFSLGSRRKGLPPGPPTKWLIGNAHIFPKGNLHLAFAEWSKVYGDVISLQVFHQTIIVLNSPSAIREIIDKRNVASSNRPRTMIGERLVPNEANFGMSKLADEKWKACRKAANALLHSDNLKKFTNLQTAETHQLLWDFYHTPEDWFQNIHRFVVSFASIIIYGKRSPRVKSRDVAEFMAVHPQFMDAMNISAIVPVDIFPILDKVPEIFVKWKKQVKQVRKMHEALYGRLLGQVQDRLKLNIGNGCFMEDMILRGDKLGINDRDVLLNLGGVLLQGSDTTSVALQNIICCLVCYPDAQEKVYKEIEQVVGVDRPPHIDDLPNLPYTRAFIEESNRLRPLDPLALPHCMNQDEIVNGVLYPKGSVIFMNIWGLMHDERYFEDPYEFKPERFLSNSFGVRQDADDDPARRPNLMFGGGRRVCPGMPFAQLALGINTASLIWAFSFSPYRDPKSGKEILPDMSHYSVGVIASPKPVKLQITPRSQKHVDVIEKCFQETGGIFAPFEHELSNEDQQFNAKYRDLM</sequence>
<dbReference type="OrthoDB" id="1103324at2759"/>